<comment type="caution">
    <text evidence="1">The sequence shown here is derived from an EMBL/GenBank/DDBJ whole genome shotgun (WGS) entry which is preliminary data.</text>
</comment>
<organism evidence="1 2">
    <name type="scientific">Candidatus Magnetoglobus multicellularis str. Araruama</name>
    <dbReference type="NCBI Taxonomy" id="890399"/>
    <lineage>
        <taxon>Bacteria</taxon>
        <taxon>Pseudomonadati</taxon>
        <taxon>Thermodesulfobacteriota</taxon>
        <taxon>Desulfobacteria</taxon>
        <taxon>Desulfobacterales</taxon>
        <taxon>Desulfobacteraceae</taxon>
        <taxon>Candidatus Magnetoglobus</taxon>
    </lineage>
</organism>
<dbReference type="Gene3D" id="3.40.50.1000">
    <property type="entry name" value="HAD superfamily/HAD-like"/>
    <property type="match status" value="1"/>
</dbReference>
<reference evidence="2" key="1">
    <citation type="submission" date="2012-11" db="EMBL/GenBank/DDBJ databases">
        <authorList>
            <person name="Lucero-Rivera Y.E."/>
            <person name="Tovar-Ramirez D."/>
        </authorList>
    </citation>
    <scope>NUCLEOTIDE SEQUENCE [LARGE SCALE GENOMIC DNA]</scope>
    <source>
        <strain evidence="2">Araruama</strain>
    </source>
</reference>
<gene>
    <name evidence="1" type="ORF">OMM_03770</name>
</gene>
<dbReference type="EMBL" id="ATBP01000586">
    <property type="protein sequence ID" value="ETR69679.1"/>
    <property type="molecule type" value="Genomic_DNA"/>
</dbReference>
<evidence type="ECO:0000313" key="2">
    <source>
        <dbReference type="Proteomes" id="UP000189670"/>
    </source>
</evidence>
<name>A0A1V1P451_9BACT</name>
<dbReference type="AlphaFoldDB" id="A0A1V1P451"/>
<sequence length="206" mass="24461">MYDIKLDDIDTIIYDFDETLVKTIYSSVNCLHDIYYPKEKRPDWTKCRKWNFDDMFDGITLRQVESMFSSFEFFDSLKLYDDMVESMKWFKANDKKIVILSLGTTQNIHYKSKYIRRYLYGLYDYFVFAGSDRNLKMDKSIFHVGDPERTVIIDDCYSNLVSNPAKYKIMARLHTSEPTEWSCDENGNDWTGLSVTSGEELINIFR</sequence>
<accession>A0A1V1P451</accession>
<protein>
    <recommendedName>
        <fullName evidence="3">5'-nucleotidase</fullName>
    </recommendedName>
</protein>
<dbReference type="InterPro" id="IPR036412">
    <property type="entry name" value="HAD-like_sf"/>
</dbReference>
<proteinExistence type="predicted"/>
<dbReference type="InterPro" id="IPR023214">
    <property type="entry name" value="HAD_sf"/>
</dbReference>
<dbReference type="Proteomes" id="UP000189670">
    <property type="component" value="Unassembled WGS sequence"/>
</dbReference>
<evidence type="ECO:0000313" key="1">
    <source>
        <dbReference type="EMBL" id="ETR69679.1"/>
    </source>
</evidence>
<dbReference type="SUPFAM" id="SSF56784">
    <property type="entry name" value="HAD-like"/>
    <property type="match status" value="1"/>
</dbReference>
<evidence type="ECO:0008006" key="3">
    <source>
        <dbReference type="Google" id="ProtNLM"/>
    </source>
</evidence>